<dbReference type="EMBL" id="BK032876">
    <property type="protein sequence ID" value="DAF65255.1"/>
    <property type="molecule type" value="Genomic_DNA"/>
</dbReference>
<organism evidence="1">
    <name type="scientific">Myoviridae sp. ctCXW4</name>
    <dbReference type="NCBI Taxonomy" id="2827669"/>
    <lineage>
        <taxon>Viruses</taxon>
        <taxon>Duplodnaviria</taxon>
        <taxon>Heunggongvirae</taxon>
        <taxon>Uroviricota</taxon>
        <taxon>Caudoviricetes</taxon>
    </lineage>
</organism>
<reference evidence="1" key="1">
    <citation type="journal article" date="2021" name="Proc. Natl. Acad. Sci. U.S.A.">
        <title>A Catalog of Tens of Thousands of Viruses from Human Metagenomes Reveals Hidden Associations with Chronic Diseases.</title>
        <authorList>
            <person name="Tisza M.J."/>
            <person name="Buck C.B."/>
        </authorList>
    </citation>
    <scope>NUCLEOTIDE SEQUENCE</scope>
    <source>
        <strain evidence="1">CtCXW4</strain>
    </source>
</reference>
<sequence>MNIELKEIDKDTLKVGDWVGVARKVSYGWNLSFRHELIFPAQITRITPKRTKFFTDKFGEHDKREVFYECDSEAEKETFLAKAFRSIKNGIFELTELKRNDRIGRISDEDLPEVAEHMKAITEILKKYKE</sequence>
<protein>
    <submittedName>
        <fullName evidence="1">Uncharacterized protein</fullName>
    </submittedName>
</protein>
<name>A0A8S5TQ67_9CAUD</name>
<evidence type="ECO:0000313" key="1">
    <source>
        <dbReference type="EMBL" id="DAF65255.1"/>
    </source>
</evidence>
<proteinExistence type="predicted"/>
<accession>A0A8S5TQ67</accession>